<evidence type="ECO:0000313" key="4">
    <source>
        <dbReference type="Proteomes" id="UP000001542"/>
    </source>
</evidence>
<evidence type="ECO:0000256" key="2">
    <source>
        <dbReference type="SAM" id="Phobius"/>
    </source>
</evidence>
<proteinExistence type="predicted"/>
<keyword evidence="2" id="KW-0812">Transmembrane</keyword>
<feature type="transmembrane region" description="Helical" evidence="2">
    <location>
        <begin position="612"/>
        <end position="635"/>
    </location>
</feature>
<evidence type="ECO:0000256" key="1">
    <source>
        <dbReference type="SAM" id="MobiDB-lite"/>
    </source>
</evidence>
<sequence>MFCLVTLSISAGNLGGQYLEVKTTPNSLIAPVDIRYKYLGANRNIKYGTTRQNMGWSPMVELDRKERFYVSGANGGNMTYKDTVKITTEYGFPFERTQNHLLLKFTITNIDPEEPHRISFSLSSTVSIDGQLKSKISWYGGKGNEKRGMLWEQDNNIYPKLYVIAKNCYGVDDVDDFWFGPTNSNHNHHFEYARNDTSPSKFEENSFSLTWRDRIFEPNTSLTVGVMVCVGLEDLHINPAYITFDPDIPTNYDLNSSIAISGNVTEVDDESEVSFFYKLYTDRDLENNLPVQAHLYPSGTTKGKVNYHFNIELGNLPDYVTRYKAELWCTDNSTYNNVQYHLISNMATHYYHVNHVPLLKYVQNIPTIFYTGGYIEFAGEVWDDRSLRVRYQYDEDGLPRNITREWIQTNRVAKYVRRSFKIRSDLINYGKHTLYLWAEDDYGFRSDYIKHDFYYYEQLAPEIKFTDYDETVKLFDPEKMKEFEIGVSVFDKDSEQTIIIYQRSPEDSISQSARPVYSLNSGPEWQNVTLNYEIPKGVLQYNTSYSIIFKASDSLTATSREIEYKFKLFSESDPNKNGTYGEKPQIGKKDETKDNLMAIDSTAPKKKVDWKWIIIGVAIGLIVLVILISIIVLACEANKKANEFYFDEENEKFVTIDGNMGFTNENPIYDPGKDNDPFANEFDENQAANDNVFEPPPQP</sequence>
<feature type="region of interest" description="Disordered" evidence="1">
    <location>
        <begin position="665"/>
        <end position="699"/>
    </location>
</feature>
<protein>
    <submittedName>
        <fullName evidence="3">Uncharacterized protein</fullName>
    </submittedName>
</protein>
<name>A2DQ53_TRIV3</name>
<dbReference type="EMBL" id="DS113230">
    <property type="protein sequence ID" value="EAY17480.1"/>
    <property type="molecule type" value="Genomic_DNA"/>
</dbReference>
<keyword evidence="2" id="KW-1133">Transmembrane helix</keyword>
<dbReference type="RefSeq" id="XP_001329615.1">
    <property type="nucleotide sequence ID" value="XM_001329580.1"/>
</dbReference>
<dbReference type="AlphaFoldDB" id="A2DQ53"/>
<reference evidence="3" key="1">
    <citation type="submission" date="2006-10" db="EMBL/GenBank/DDBJ databases">
        <authorList>
            <person name="Amadeo P."/>
            <person name="Zhao Q."/>
            <person name="Wortman J."/>
            <person name="Fraser-Liggett C."/>
            <person name="Carlton J."/>
        </authorList>
    </citation>
    <scope>NUCLEOTIDE SEQUENCE</scope>
    <source>
        <strain evidence="3">G3</strain>
    </source>
</reference>
<dbReference type="KEGG" id="tva:4775497"/>
<keyword evidence="4" id="KW-1185">Reference proteome</keyword>
<dbReference type="Proteomes" id="UP000001542">
    <property type="component" value="Unassembled WGS sequence"/>
</dbReference>
<evidence type="ECO:0000313" key="3">
    <source>
        <dbReference type="EMBL" id="EAY17480.1"/>
    </source>
</evidence>
<accession>A2DQ53</accession>
<reference evidence="3" key="2">
    <citation type="journal article" date="2007" name="Science">
        <title>Draft genome sequence of the sexually transmitted pathogen Trichomonas vaginalis.</title>
        <authorList>
            <person name="Carlton J.M."/>
            <person name="Hirt R.P."/>
            <person name="Silva J.C."/>
            <person name="Delcher A.L."/>
            <person name="Schatz M."/>
            <person name="Zhao Q."/>
            <person name="Wortman J.R."/>
            <person name="Bidwell S.L."/>
            <person name="Alsmark U.C.M."/>
            <person name="Besteiro S."/>
            <person name="Sicheritz-Ponten T."/>
            <person name="Noel C.J."/>
            <person name="Dacks J.B."/>
            <person name="Foster P.G."/>
            <person name="Simillion C."/>
            <person name="Van de Peer Y."/>
            <person name="Miranda-Saavedra D."/>
            <person name="Barton G.J."/>
            <person name="Westrop G.D."/>
            <person name="Mueller S."/>
            <person name="Dessi D."/>
            <person name="Fiori P.L."/>
            <person name="Ren Q."/>
            <person name="Paulsen I."/>
            <person name="Zhang H."/>
            <person name="Bastida-Corcuera F.D."/>
            <person name="Simoes-Barbosa A."/>
            <person name="Brown M.T."/>
            <person name="Hayes R.D."/>
            <person name="Mukherjee M."/>
            <person name="Okumura C.Y."/>
            <person name="Schneider R."/>
            <person name="Smith A.J."/>
            <person name="Vanacova S."/>
            <person name="Villalvazo M."/>
            <person name="Haas B.J."/>
            <person name="Pertea M."/>
            <person name="Feldblyum T.V."/>
            <person name="Utterback T.R."/>
            <person name="Shu C.L."/>
            <person name="Osoegawa K."/>
            <person name="de Jong P.J."/>
            <person name="Hrdy I."/>
            <person name="Horvathova L."/>
            <person name="Zubacova Z."/>
            <person name="Dolezal P."/>
            <person name="Malik S.B."/>
            <person name="Logsdon J.M. Jr."/>
            <person name="Henze K."/>
            <person name="Gupta A."/>
            <person name="Wang C.C."/>
            <person name="Dunne R.L."/>
            <person name="Upcroft J.A."/>
            <person name="Upcroft P."/>
            <person name="White O."/>
            <person name="Salzberg S.L."/>
            <person name="Tang P."/>
            <person name="Chiu C.-H."/>
            <person name="Lee Y.-S."/>
            <person name="Embley T.M."/>
            <person name="Coombs G.H."/>
            <person name="Mottram J.C."/>
            <person name="Tachezy J."/>
            <person name="Fraser-Liggett C.M."/>
            <person name="Johnson P.J."/>
        </authorList>
    </citation>
    <scope>NUCLEOTIDE SEQUENCE [LARGE SCALE GENOMIC DNA]</scope>
    <source>
        <strain evidence="3">G3</strain>
    </source>
</reference>
<dbReference type="VEuPathDB" id="TrichDB:TVAG_494220"/>
<keyword evidence="2" id="KW-0472">Membrane</keyword>
<organism evidence="3 4">
    <name type="scientific">Trichomonas vaginalis (strain ATCC PRA-98 / G3)</name>
    <dbReference type="NCBI Taxonomy" id="412133"/>
    <lineage>
        <taxon>Eukaryota</taxon>
        <taxon>Metamonada</taxon>
        <taxon>Parabasalia</taxon>
        <taxon>Trichomonadida</taxon>
        <taxon>Trichomonadidae</taxon>
        <taxon>Trichomonas</taxon>
    </lineage>
</organism>
<dbReference type="InParanoid" id="A2DQ53"/>
<gene>
    <name evidence="3" type="ORF">TVAG_494220</name>
</gene>
<dbReference type="VEuPathDB" id="TrichDB:TVAGG3_0385290"/>